<dbReference type="Proteomes" id="UP000822152">
    <property type="component" value="Unassembled WGS sequence"/>
</dbReference>
<evidence type="ECO:0000313" key="8">
    <source>
        <dbReference type="Proteomes" id="UP000822152"/>
    </source>
</evidence>
<keyword evidence="5 6" id="KW-0472">Membrane</keyword>
<proteinExistence type="predicted"/>
<accession>A0ABX2GU20</accession>
<dbReference type="PANTHER" id="PTHR30250">
    <property type="entry name" value="PST FAMILY PREDICTED COLANIC ACID TRANSPORTER"/>
    <property type="match status" value="1"/>
</dbReference>
<keyword evidence="4 6" id="KW-1133">Transmembrane helix</keyword>
<feature type="transmembrane region" description="Helical" evidence="6">
    <location>
        <begin position="290"/>
        <end position="313"/>
    </location>
</feature>
<keyword evidence="8" id="KW-1185">Reference proteome</keyword>
<evidence type="ECO:0000256" key="2">
    <source>
        <dbReference type="ARBA" id="ARBA00022475"/>
    </source>
</evidence>
<evidence type="ECO:0000313" key="7">
    <source>
        <dbReference type="EMBL" id="NSF75120.1"/>
    </source>
</evidence>
<feature type="transmembrane region" description="Helical" evidence="6">
    <location>
        <begin position="106"/>
        <end position="129"/>
    </location>
</feature>
<reference evidence="7 8" key="1">
    <citation type="journal article" date="2020" name="Cell Host Microbe">
        <title>Functional and Genomic Variation between Human-Derived Isolates of Lachnospiraceae Reveals Inter- and Intra-Species Diversity.</title>
        <authorList>
            <person name="Sorbara M.T."/>
            <person name="Littmann E.R."/>
            <person name="Fontana E."/>
            <person name="Moody T.U."/>
            <person name="Kohout C.E."/>
            <person name="Gjonbalaj M."/>
            <person name="Eaton V."/>
            <person name="Seok R."/>
            <person name="Leiner I.M."/>
            <person name="Pamer E.G."/>
        </authorList>
    </citation>
    <scope>NUCLEOTIDE SEQUENCE [LARGE SCALE GENOMIC DNA]</scope>
    <source>
        <strain evidence="7 8">MSK.20.11</strain>
    </source>
</reference>
<feature type="transmembrane region" description="Helical" evidence="6">
    <location>
        <begin position="402"/>
        <end position="420"/>
    </location>
</feature>
<keyword evidence="3 6" id="KW-0812">Transmembrane</keyword>
<dbReference type="InterPro" id="IPR050833">
    <property type="entry name" value="Poly_Biosynth_Transport"/>
</dbReference>
<dbReference type="EMBL" id="JAAIPF010000046">
    <property type="protein sequence ID" value="NSF75120.1"/>
    <property type="molecule type" value="Genomic_DNA"/>
</dbReference>
<evidence type="ECO:0000256" key="4">
    <source>
        <dbReference type="ARBA" id="ARBA00022989"/>
    </source>
</evidence>
<dbReference type="InterPro" id="IPR048122">
    <property type="entry name" value="WZX-like"/>
</dbReference>
<protein>
    <recommendedName>
        <fullName evidence="9">Polysaccharide biosynthesis protein</fullName>
    </recommendedName>
</protein>
<dbReference type="NCBIfam" id="NF041503">
    <property type="entry name" value="WZX_like"/>
    <property type="match status" value="1"/>
</dbReference>
<feature type="transmembrane region" description="Helical" evidence="6">
    <location>
        <begin position="426"/>
        <end position="445"/>
    </location>
</feature>
<feature type="transmembrane region" description="Helical" evidence="6">
    <location>
        <begin position="141"/>
        <end position="161"/>
    </location>
</feature>
<comment type="caution">
    <text evidence="7">The sequence shown here is derived from an EMBL/GenBank/DDBJ whole genome shotgun (WGS) entry which is preliminary data.</text>
</comment>
<gene>
    <name evidence="7" type="ORF">G4952_15240</name>
</gene>
<evidence type="ECO:0000256" key="5">
    <source>
        <dbReference type="ARBA" id="ARBA00023136"/>
    </source>
</evidence>
<comment type="subcellular location">
    <subcellularLocation>
        <location evidence="1">Cell membrane</location>
        <topology evidence="1">Multi-pass membrane protein</topology>
    </subcellularLocation>
</comment>
<evidence type="ECO:0000256" key="3">
    <source>
        <dbReference type="ARBA" id="ARBA00022692"/>
    </source>
</evidence>
<keyword evidence="2" id="KW-1003">Cell membrane</keyword>
<evidence type="ECO:0008006" key="9">
    <source>
        <dbReference type="Google" id="ProtNLM"/>
    </source>
</evidence>
<dbReference type="RefSeq" id="WP_173744329.1">
    <property type="nucleotide sequence ID" value="NZ_JAAIPF010000046.1"/>
</dbReference>
<feature type="transmembrane region" description="Helical" evidence="6">
    <location>
        <begin position="366"/>
        <end position="382"/>
    </location>
</feature>
<evidence type="ECO:0000256" key="6">
    <source>
        <dbReference type="SAM" id="Phobius"/>
    </source>
</evidence>
<dbReference type="PANTHER" id="PTHR30250:SF26">
    <property type="entry name" value="PSMA PROTEIN"/>
    <property type="match status" value="1"/>
</dbReference>
<feature type="transmembrane region" description="Helical" evidence="6">
    <location>
        <begin position="42"/>
        <end position="60"/>
    </location>
</feature>
<name>A0ABX2GU20_9FIRM</name>
<evidence type="ECO:0000256" key="1">
    <source>
        <dbReference type="ARBA" id="ARBA00004651"/>
    </source>
</evidence>
<feature type="transmembrane region" description="Helical" evidence="6">
    <location>
        <begin position="12"/>
        <end position="36"/>
    </location>
</feature>
<feature type="transmembrane region" description="Helical" evidence="6">
    <location>
        <begin position="333"/>
        <end position="354"/>
    </location>
</feature>
<organism evidence="7 8">
    <name type="scientific">Blautia wexlerae</name>
    <dbReference type="NCBI Taxonomy" id="418240"/>
    <lineage>
        <taxon>Bacteria</taxon>
        <taxon>Bacillati</taxon>
        <taxon>Bacillota</taxon>
        <taxon>Clostridia</taxon>
        <taxon>Lachnospirales</taxon>
        <taxon>Lachnospiraceae</taxon>
        <taxon>Blautia</taxon>
    </lineage>
</organism>
<sequence>MEIKVGKRDIIWSYLGSFFQYCTSLIILPLILSNILEEELGLWYSFASIGTLVTYLDFGFSTTLVRNITYAWSGANKIRKQGFDTTDVKKDVNVTFVKQILFTCRMVCLVVALIALMVMATAGTVYVAYISRGLMNKGGAMLAWGIYAVAMFLNIYYNYCANALRGIGLISQYQKILVVSRIAQIALSYLGIKIGYGLIALSAAYLVSGFMIRVFSKYYLDRAVKEVEEQCPKLANEKTPLRDKILGSVEIFKDIWFNAKRSGIISLCSYATNQSLTLICSAYLGVGETAAYGLSLQIVTAIMNVAGILMAAYQPKLINSMVLGKNDEYRKMFSMCMFVFSSVALGGITAFSLVSKELLTLLGSNTSLPIGMFCFMGLYMYLEHNHGQYTSYFTMRNEIIYLKAYVISSLCIVLGSWILAVCGMNIYVLMLVHFVVQICFNNWYWPHRAMKLMNTNVIKTAQEGAVETWGLLKKLLRI</sequence>